<feature type="signal peptide" evidence="10">
    <location>
        <begin position="1"/>
        <end position="22"/>
    </location>
</feature>
<feature type="domain" description="TonB-dependent receptor plug" evidence="12">
    <location>
        <begin position="68"/>
        <end position="186"/>
    </location>
</feature>
<keyword evidence="13" id="KW-0675">Receptor</keyword>
<keyword evidence="2 8" id="KW-0813">Transport</keyword>
<dbReference type="SUPFAM" id="SSF56935">
    <property type="entry name" value="Porins"/>
    <property type="match status" value="1"/>
</dbReference>
<keyword evidence="10" id="KW-0732">Signal</keyword>
<reference evidence="13 14" key="1">
    <citation type="submission" date="2014-05" db="EMBL/GenBank/DDBJ databases">
        <title>Genome Announcement of Sphingobium lucknowense F2.</title>
        <authorList>
            <person name="Lal R."/>
            <person name="Negi V."/>
            <person name="Lata P."/>
            <person name="Sangwan N."/>
            <person name="Gupta S.K."/>
            <person name="Rao D.L.N."/>
            <person name="Das S."/>
        </authorList>
    </citation>
    <scope>NUCLEOTIDE SEQUENCE [LARGE SCALE GENOMIC DNA]</scope>
    <source>
        <strain evidence="13 14">F2</strain>
    </source>
</reference>
<organism evidence="13 14">
    <name type="scientific">Sphingobium indicum F2</name>
    <dbReference type="NCBI Taxonomy" id="1450518"/>
    <lineage>
        <taxon>Bacteria</taxon>
        <taxon>Pseudomonadati</taxon>
        <taxon>Pseudomonadota</taxon>
        <taxon>Alphaproteobacteria</taxon>
        <taxon>Sphingomonadales</taxon>
        <taxon>Sphingomonadaceae</taxon>
        <taxon>Sphingobium</taxon>
    </lineage>
</organism>
<evidence type="ECO:0000256" key="8">
    <source>
        <dbReference type="PROSITE-ProRule" id="PRU01360"/>
    </source>
</evidence>
<evidence type="ECO:0000313" key="13">
    <source>
        <dbReference type="EMBL" id="KER35999.1"/>
    </source>
</evidence>
<evidence type="ECO:0000256" key="2">
    <source>
        <dbReference type="ARBA" id="ARBA00022448"/>
    </source>
</evidence>
<dbReference type="PROSITE" id="PS52016">
    <property type="entry name" value="TONB_DEPENDENT_REC_3"/>
    <property type="match status" value="1"/>
</dbReference>
<dbReference type="Gene3D" id="2.170.130.10">
    <property type="entry name" value="TonB-dependent receptor, plug domain"/>
    <property type="match status" value="1"/>
</dbReference>
<keyword evidence="5 9" id="KW-0798">TonB box</keyword>
<dbReference type="PANTHER" id="PTHR47234">
    <property type="match status" value="1"/>
</dbReference>
<feature type="chain" id="PRO_5034105877" evidence="10">
    <location>
        <begin position="23"/>
        <end position="939"/>
    </location>
</feature>
<evidence type="ECO:0000259" key="12">
    <source>
        <dbReference type="Pfam" id="PF07715"/>
    </source>
</evidence>
<evidence type="ECO:0000256" key="3">
    <source>
        <dbReference type="ARBA" id="ARBA00022452"/>
    </source>
</evidence>
<evidence type="ECO:0000256" key="5">
    <source>
        <dbReference type="ARBA" id="ARBA00023077"/>
    </source>
</evidence>
<sequence length="939" mass="99055">MRYRLLTASVSAIGIASFLAAAAGAQTAPATAAAQDAAPDNAQDINAEDINAQDIVVTGSRVALSGFQAPSPTAVVGSEVIDRRAATTVMSVLNLNPAFKPTRSPGANATNTGSPAQATADLRSLGGQRTLVLVNGSRMVPSSPASKLGVPVTVDLNLIPTLMVDRVETVTGGASAQYGSDAVSGVVNVILKKHFTGLEARAQAGISEEGDYATQRLGFIAGTSFAQDRGHVVVSADYERNSGVGDMYTRDWGRKEYQIYSNSAYRTNGQPALILTQGVHNNLGAGGRITGPAGFSLNKYTFNSDGSVRPFDSGILSNGTTQIGGEGQSIARGTSLVPALRRFTTYAHAEYEFGPALTAYVEGGYSRSKGILSGLPPRYTSVTIKDDNAYLSPAVKAAMAKDGITSFTMSRIGYDFGNVKTEAVNATRHVEVGGKGELGGSWHWDAHYSYGRNNYDGYSFNNTISANVPLAADAVFNSAGKIVCRSTRDVNPNNGCVPLNLFGAGSPSAAAINYVNGTGHTTVKYIQHSAAANLRGNLFSTWAGPVSAAVGIEYRRESENVGADPIAAANGFSSTGNAVPYRGSFDVKEAYVEAIVPLAKDKPFLRSLNINGAARFAHYSTVGDQVTWKVGGVWEPVDGLRLRVTRSRDIRAPAIWELASPGNFVTNTITVNGITKIIPQNVSAGNPDLKAEKADTFTAGVVIEPGGFLRGLRASVDYYDINLKGAITNLSGLNVASLCTLGQQEFCGLFTFDAAGNPTSLTAPALNVGSFRNKGLDMTLSYGFPLGEGRVSIAASGTYVFNALVDPGTGAGAIERVGEMGQANLGAMPRFRGNMALTYTRGPFSITPQLNFISAGKQDNIYNTTPALTINNNHVPAFAYLDLAGSIDATQQFRFFWSIENLLDKDPAPTPYAVLNVPTNGIWYDKVGRRFMAGVRVRL</sequence>
<evidence type="ECO:0000313" key="14">
    <source>
        <dbReference type="Proteomes" id="UP000028135"/>
    </source>
</evidence>
<keyword evidence="7 8" id="KW-0998">Cell outer membrane</keyword>
<accession>A0A8E0WRD6</accession>
<dbReference type="InterPro" id="IPR037066">
    <property type="entry name" value="Plug_dom_sf"/>
</dbReference>
<dbReference type="InterPro" id="IPR036942">
    <property type="entry name" value="Beta-barrel_TonB_sf"/>
</dbReference>
<dbReference type="Gene3D" id="2.40.170.20">
    <property type="entry name" value="TonB-dependent receptor, beta-barrel domain"/>
    <property type="match status" value="1"/>
</dbReference>
<dbReference type="InterPro" id="IPR039426">
    <property type="entry name" value="TonB-dep_rcpt-like"/>
</dbReference>
<evidence type="ECO:0000256" key="4">
    <source>
        <dbReference type="ARBA" id="ARBA00022692"/>
    </source>
</evidence>
<evidence type="ECO:0000256" key="6">
    <source>
        <dbReference type="ARBA" id="ARBA00023136"/>
    </source>
</evidence>
<dbReference type="InterPro" id="IPR000531">
    <property type="entry name" value="Beta-barrel_TonB"/>
</dbReference>
<keyword evidence="6 8" id="KW-0472">Membrane</keyword>
<comment type="subcellular location">
    <subcellularLocation>
        <location evidence="1 8">Cell outer membrane</location>
        <topology evidence="1 8">Multi-pass membrane protein</topology>
    </subcellularLocation>
</comment>
<keyword evidence="4 8" id="KW-0812">Transmembrane</keyword>
<feature type="domain" description="TonB-dependent receptor-like beta-barrel" evidence="11">
    <location>
        <begin position="427"/>
        <end position="902"/>
    </location>
</feature>
<proteinExistence type="inferred from homology"/>
<dbReference type="Pfam" id="PF00593">
    <property type="entry name" value="TonB_dep_Rec_b-barrel"/>
    <property type="match status" value="1"/>
</dbReference>
<dbReference type="Proteomes" id="UP000028135">
    <property type="component" value="Unassembled WGS sequence"/>
</dbReference>
<evidence type="ECO:0000256" key="7">
    <source>
        <dbReference type="ARBA" id="ARBA00023237"/>
    </source>
</evidence>
<evidence type="ECO:0000259" key="11">
    <source>
        <dbReference type="Pfam" id="PF00593"/>
    </source>
</evidence>
<comment type="similarity">
    <text evidence="8 9">Belongs to the TonB-dependent receptor family.</text>
</comment>
<dbReference type="EMBL" id="JANF02000061">
    <property type="protein sequence ID" value="KER35999.1"/>
    <property type="molecule type" value="Genomic_DNA"/>
</dbReference>
<dbReference type="GO" id="GO:0009279">
    <property type="term" value="C:cell outer membrane"/>
    <property type="evidence" value="ECO:0007669"/>
    <property type="project" value="UniProtKB-SubCell"/>
</dbReference>
<evidence type="ECO:0000256" key="9">
    <source>
        <dbReference type="RuleBase" id="RU003357"/>
    </source>
</evidence>
<name>A0A8E0WRD6_9SPHN</name>
<dbReference type="AlphaFoldDB" id="A0A8E0WRD6"/>
<protein>
    <submittedName>
        <fullName evidence="13">TonB-dependent receptor</fullName>
    </submittedName>
</protein>
<comment type="caution">
    <text evidence="13">The sequence shown here is derived from an EMBL/GenBank/DDBJ whole genome shotgun (WGS) entry which is preliminary data.</text>
</comment>
<dbReference type="PANTHER" id="PTHR47234:SF3">
    <property type="entry name" value="SECRETIN_TONB SHORT N-TERMINAL DOMAIN-CONTAINING PROTEIN"/>
    <property type="match status" value="1"/>
</dbReference>
<dbReference type="Pfam" id="PF07715">
    <property type="entry name" value="Plug"/>
    <property type="match status" value="1"/>
</dbReference>
<keyword evidence="3 8" id="KW-1134">Transmembrane beta strand</keyword>
<dbReference type="RefSeq" id="WP_025160747.1">
    <property type="nucleotide sequence ID" value="NZ_JANF02000061.1"/>
</dbReference>
<evidence type="ECO:0000256" key="1">
    <source>
        <dbReference type="ARBA" id="ARBA00004571"/>
    </source>
</evidence>
<evidence type="ECO:0000256" key="10">
    <source>
        <dbReference type="SAM" id="SignalP"/>
    </source>
</evidence>
<dbReference type="InterPro" id="IPR012910">
    <property type="entry name" value="Plug_dom"/>
</dbReference>
<gene>
    <name evidence="13" type="ORF">AL00_13185</name>
</gene>